<reference evidence="7 8" key="1">
    <citation type="journal article" date="2019" name="Gut">
        <title>Antibiotics-induced monodominance of a novel gut bacterial order.</title>
        <authorList>
            <person name="Hildebrand F."/>
            <person name="Moitinho-Silva L."/>
            <person name="Blasche S."/>
            <person name="Jahn M.T."/>
            <person name="Gossmann T.I."/>
            <person name="Heuerta-Cepas J."/>
            <person name="Hercog R."/>
            <person name="Luetge M."/>
            <person name="Bahram M."/>
            <person name="Pryszlak A."/>
            <person name="Alves R.J."/>
            <person name="Waszak S.M."/>
            <person name="Zhu A."/>
            <person name="Ye L."/>
            <person name="Costea P.I."/>
            <person name="Aalvink S."/>
            <person name="Belzer C."/>
            <person name="Forslund S.K."/>
            <person name="Sunagawa S."/>
            <person name="Hentschel U."/>
            <person name="Merten C."/>
            <person name="Patil K.R."/>
            <person name="Benes V."/>
            <person name="Bork P."/>
        </authorList>
    </citation>
    <scope>NUCLEOTIDE SEQUENCE [LARGE SCALE GENOMIC DNA]</scope>
    <source>
        <strain evidence="7 8">HDS1380</strain>
    </source>
</reference>
<feature type="transmembrane region" description="Helical" evidence="5">
    <location>
        <begin position="244"/>
        <end position="263"/>
    </location>
</feature>
<feature type="transmembrane region" description="Helical" evidence="5">
    <location>
        <begin position="335"/>
        <end position="357"/>
    </location>
</feature>
<feature type="transmembrane region" description="Helical" evidence="5">
    <location>
        <begin position="188"/>
        <end position="207"/>
    </location>
</feature>
<comment type="subcellular location">
    <subcellularLocation>
        <location evidence="1">Membrane</location>
        <topology evidence="1">Multi-pass membrane protein</topology>
    </subcellularLocation>
</comment>
<feature type="transmembrane region" description="Helical" evidence="5">
    <location>
        <begin position="363"/>
        <end position="387"/>
    </location>
</feature>
<dbReference type="GO" id="GO:0016020">
    <property type="term" value="C:membrane"/>
    <property type="evidence" value="ECO:0007669"/>
    <property type="project" value="UniProtKB-SubCell"/>
</dbReference>
<name>A0A4Q2KDU5_9FIRM</name>
<evidence type="ECO:0000259" key="6">
    <source>
        <dbReference type="Pfam" id="PF00999"/>
    </source>
</evidence>
<comment type="caution">
    <text evidence="7">The sequence shown here is derived from an EMBL/GenBank/DDBJ whole genome shotgun (WGS) entry which is preliminary data.</text>
</comment>
<feature type="transmembrane region" description="Helical" evidence="5">
    <location>
        <begin position="32"/>
        <end position="52"/>
    </location>
</feature>
<gene>
    <name evidence="7" type="ORF">ESZ91_07340</name>
</gene>
<feature type="transmembrane region" description="Helical" evidence="5">
    <location>
        <begin position="219"/>
        <end position="238"/>
    </location>
</feature>
<feature type="domain" description="Cation/H+ exchanger transmembrane" evidence="6">
    <location>
        <begin position="15"/>
        <end position="379"/>
    </location>
</feature>
<feature type="transmembrane region" description="Helical" evidence="5">
    <location>
        <begin position="153"/>
        <end position="176"/>
    </location>
</feature>
<keyword evidence="2 5" id="KW-0812">Transmembrane</keyword>
<organism evidence="7 8">
    <name type="scientific">Candidatus Borkfalkia ceftriaxoniphila</name>
    <dbReference type="NCBI Taxonomy" id="2508949"/>
    <lineage>
        <taxon>Bacteria</taxon>
        <taxon>Bacillati</taxon>
        <taxon>Bacillota</taxon>
        <taxon>Clostridia</taxon>
        <taxon>Christensenellales</taxon>
        <taxon>Christensenellaceae</taxon>
        <taxon>Candidatus Borkfalkia</taxon>
    </lineage>
</organism>
<dbReference type="OrthoDB" id="9790604at2"/>
<dbReference type="Gene3D" id="1.20.1530.20">
    <property type="match status" value="1"/>
</dbReference>
<keyword evidence="8" id="KW-1185">Reference proteome</keyword>
<dbReference type="EMBL" id="SDOZ01000002">
    <property type="protein sequence ID" value="RXZ62199.1"/>
    <property type="molecule type" value="Genomic_DNA"/>
</dbReference>
<evidence type="ECO:0000256" key="3">
    <source>
        <dbReference type="ARBA" id="ARBA00022989"/>
    </source>
</evidence>
<feature type="transmembrane region" description="Helical" evidence="5">
    <location>
        <begin position="303"/>
        <end position="323"/>
    </location>
</feature>
<accession>A0A4Q2KDU5</accession>
<dbReference type="PANTHER" id="PTHR31102:SF1">
    <property type="entry name" value="CATION_H+ EXCHANGER DOMAIN-CONTAINING PROTEIN"/>
    <property type="match status" value="1"/>
</dbReference>
<keyword evidence="4 5" id="KW-0472">Membrane</keyword>
<evidence type="ECO:0000256" key="1">
    <source>
        <dbReference type="ARBA" id="ARBA00004141"/>
    </source>
</evidence>
<evidence type="ECO:0000256" key="4">
    <source>
        <dbReference type="ARBA" id="ARBA00023136"/>
    </source>
</evidence>
<keyword evidence="3 5" id="KW-1133">Transmembrane helix</keyword>
<dbReference type="InterPro" id="IPR006153">
    <property type="entry name" value="Cation/H_exchanger_TM"/>
</dbReference>
<dbReference type="GO" id="GO:1902600">
    <property type="term" value="P:proton transmembrane transport"/>
    <property type="evidence" value="ECO:0007669"/>
    <property type="project" value="InterPro"/>
</dbReference>
<dbReference type="InterPro" id="IPR051843">
    <property type="entry name" value="CPA1_transporter"/>
</dbReference>
<feature type="transmembrane region" description="Helical" evidence="5">
    <location>
        <begin position="110"/>
        <end position="132"/>
    </location>
</feature>
<evidence type="ECO:0000256" key="5">
    <source>
        <dbReference type="SAM" id="Phobius"/>
    </source>
</evidence>
<proteinExistence type="predicted"/>
<dbReference type="Pfam" id="PF00999">
    <property type="entry name" value="Na_H_Exchanger"/>
    <property type="match status" value="1"/>
</dbReference>
<dbReference type="InterPro" id="IPR038770">
    <property type="entry name" value="Na+/solute_symporter_sf"/>
</dbReference>
<sequence length="394" mass="41559">MSFLTSLGIILLSGLLLGSVCAKIRLPPLLGMLVVGIVLGPYVLDLISPQILNISADLRQLALIIILTRAGLSFDFGELKKNGRSAILLCFVPACVEIAAYIAFGTLLLGLNWIEAAVLGCVMAAVSPAVVVPRMLKLEREGYGTDKGIPQMITAGASADDVFVILLFTAFLGMAGSGSFDFNVLWKTPVSILTGVALGAAFGWLFAKFFQKIHARDTVKIIVLLSFSFLFVALESAAGAYVPYSGLLSVIAMGAALFRAHPVCADRLSARYSKLWVIAEILLFVLVGATVDIGFAVKAGGMIAAVIAAALLFRMLGVFICVLKTGLNKKERLFCMIAYTPKATVQAAIGTIPLAAGLACGRIVLTAAVLAILLTAPLGAFLTDLTYKKLLIKS</sequence>
<dbReference type="AlphaFoldDB" id="A0A4Q2KDU5"/>
<dbReference type="Proteomes" id="UP000291269">
    <property type="component" value="Unassembled WGS sequence"/>
</dbReference>
<evidence type="ECO:0000313" key="8">
    <source>
        <dbReference type="Proteomes" id="UP000291269"/>
    </source>
</evidence>
<dbReference type="GO" id="GO:0015297">
    <property type="term" value="F:antiporter activity"/>
    <property type="evidence" value="ECO:0007669"/>
    <property type="project" value="InterPro"/>
</dbReference>
<dbReference type="PANTHER" id="PTHR31102">
    <property type="match status" value="1"/>
</dbReference>
<feature type="transmembrane region" description="Helical" evidence="5">
    <location>
        <begin position="275"/>
        <end position="297"/>
    </location>
</feature>
<evidence type="ECO:0000313" key="7">
    <source>
        <dbReference type="EMBL" id="RXZ62199.1"/>
    </source>
</evidence>
<feature type="transmembrane region" description="Helical" evidence="5">
    <location>
        <begin position="86"/>
        <end position="104"/>
    </location>
</feature>
<protein>
    <submittedName>
        <fullName evidence="7">Sodium:proton antiporter</fullName>
    </submittedName>
</protein>
<evidence type="ECO:0000256" key="2">
    <source>
        <dbReference type="ARBA" id="ARBA00022692"/>
    </source>
</evidence>
<dbReference type="RefSeq" id="WP_129225666.1">
    <property type="nucleotide sequence ID" value="NZ_SDOZ01000002.1"/>
</dbReference>